<keyword evidence="7" id="KW-1185">Reference proteome</keyword>
<evidence type="ECO:0000313" key="8">
    <source>
        <dbReference type="Proteomes" id="UP000184204"/>
    </source>
</evidence>
<reference evidence="6" key="4">
    <citation type="submission" date="2016-11" db="EMBL/GenBank/DDBJ databases">
        <authorList>
            <person name="Varghese N."/>
            <person name="Submissions S."/>
        </authorList>
    </citation>
    <scope>NUCLEOTIDE SEQUENCE</scope>
    <source>
        <strain evidence="6">DSM 1682</strain>
    </source>
</reference>
<dbReference type="EMBL" id="CP014223">
    <property type="protein sequence ID" value="AMJ40640.1"/>
    <property type="molecule type" value="Genomic_DNA"/>
</dbReference>
<keyword evidence="3" id="KW-0786">Thiamine pyrophosphate</keyword>
<keyword evidence="6" id="KW-0670">Pyruvate</keyword>
<dbReference type="AlphaFoldDB" id="A0A0X1U6T5"/>
<dbReference type="CDD" id="cd02000">
    <property type="entry name" value="TPP_E1_PDC_ADC_BCADC"/>
    <property type="match status" value="1"/>
</dbReference>
<sequence length="321" mass="35457">MAYTKEFLTDLYKNLLYTRLSEEKLVAIYKEGRVPGHIHSGVGQEATHVGSLFTRKVGDYFKLAHRVVSISHVLGVSFNNIYAEILGRQDGNSRGGGGVNHIADFSKGVLGMSGTLGCDMAFAVGAAYKLKMEGKDNIVYCYYGDGTSNRGPVHEAMNWAAAWKLPVLFILDNNQWAISTCIYESTAVENPGADRAPAYGIPAKVVDGSDVLAVYEAAKELSEYVRAGNGPALLEAKNYRWRGHFEGDQCKYRDPAITEKWQKKRNCVKKMENYMLENNVLTEAEIKTMYSDIDAELDAAVHFAEASPKATAEDLFKNILA</sequence>
<dbReference type="Proteomes" id="UP000184204">
    <property type="component" value="Unassembled WGS sequence"/>
</dbReference>
<dbReference type="PANTHER" id="PTHR11516">
    <property type="entry name" value="PYRUVATE DEHYDROGENASE E1 COMPONENT, ALPHA SUBUNIT BACTERIAL AND ORGANELLAR"/>
    <property type="match status" value="1"/>
</dbReference>
<comment type="cofactor">
    <cofactor evidence="1">
        <name>thiamine diphosphate</name>
        <dbReference type="ChEBI" id="CHEBI:58937"/>
    </cofactor>
</comment>
<proteinExistence type="predicted"/>
<evidence type="ECO:0000256" key="3">
    <source>
        <dbReference type="ARBA" id="ARBA00023052"/>
    </source>
</evidence>
<dbReference type="EMBL" id="FQUA01000010">
    <property type="protein sequence ID" value="SHE91150.1"/>
    <property type="molecule type" value="Genomic_DNA"/>
</dbReference>
<evidence type="ECO:0000259" key="4">
    <source>
        <dbReference type="Pfam" id="PF00676"/>
    </source>
</evidence>
<dbReference type="SUPFAM" id="SSF52518">
    <property type="entry name" value="Thiamin diphosphate-binding fold (THDP-binding)"/>
    <property type="match status" value="1"/>
</dbReference>
<dbReference type="InterPro" id="IPR001017">
    <property type="entry name" value="DH_E1"/>
</dbReference>
<dbReference type="InterPro" id="IPR050642">
    <property type="entry name" value="PDH_E1_Alpha_Subunit"/>
</dbReference>
<dbReference type="GO" id="GO:0004739">
    <property type="term" value="F:pyruvate dehydrogenase (acetyl-transferring) activity"/>
    <property type="evidence" value="ECO:0007669"/>
    <property type="project" value="TreeGrafter"/>
</dbReference>
<evidence type="ECO:0000313" key="7">
    <source>
        <dbReference type="Proteomes" id="UP000068026"/>
    </source>
</evidence>
<dbReference type="Gene3D" id="3.40.50.970">
    <property type="match status" value="1"/>
</dbReference>
<evidence type="ECO:0000313" key="6">
    <source>
        <dbReference type="EMBL" id="SHE91150.1"/>
    </source>
</evidence>
<keyword evidence="2 5" id="KW-0560">Oxidoreductase</keyword>
<organism evidence="6 8">
    <name type="scientific">Anaerotignum propionicum DSM 1682</name>
    <dbReference type="NCBI Taxonomy" id="991789"/>
    <lineage>
        <taxon>Bacteria</taxon>
        <taxon>Bacillati</taxon>
        <taxon>Bacillota</taxon>
        <taxon>Clostridia</taxon>
        <taxon>Lachnospirales</taxon>
        <taxon>Anaerotignaceae</taxon>
        <taxon>Anaerotignum</taxon>
    </lineage>
</organism>
<dbReference type="EC" id="1.1.1.-" evidence="5"/>
<evidence type="ECO:0000313" key="5">
    <source>
        <dbReference type="EMBL" id="AMJ40640.1"/>
    </source>
</evidence>
<feature type="domain" description="Dehydrogenase E1 component" evidence="4">
    <location>
        <begin position="17"/>
        <end position="312"/>
    </location>
</feature>
<dbReference type="OrthoDB" id="9766715at2"/>
<dbReference type="Proteomes" id="UP000068026">
    <property type="component" value="Chromosome"/>
</dbReference>
<accession>A0A0X1U6T5</accession>
<evidence type="ECO:0000256" key="1">
    <source>
        <dbReference type="ARBA" id="ARBA00001964"/>
    </source>
</evidence>
<gene>
    <name evidence="5" type="primary">acoA_1</name>
    <name evidence="5" type="ORF">CPRO_10450</name>
    <name evidence="6" type="ORF">SAMN02745151_02184</name>
</gene>
<dbReference type="InterPro" id="IPR029061">
    <property type="entry name" value="THDP-binding"/>
</dbReference>
<reference evidence="5 7" key="1">
    <citation type="journal article" date="2016" name="Genome Announc.">
        <title>Complete Genome Sequence of the Amino Acid-Fermenting Clostridium propionicum X2 (DSM 1682).</title>
        <authorList>
            <person name="Poehlein A."/>
            <person name="Schlien K."/>
            <person name="Chowdhury N.P."/>
            <person name="Gottschalk G."/>
            <person name="Buckel W."/>
            <person name="Daniel R."/>
        </authorList>
    </citation>
    <scope>NUCLEOTIDE SEQUENCE [LARGE SCALE GENOMIC DNA]</scope>
    <source>
        <strain evidence="5 7">X2</strain>
    </source>
</reference>
<dbReference type="Pfam" id="PF00676">
    <property type="entry name" value="E1_dh"/>
    <property type="match status" value="1"/>
</dbReference>
<evidence type="ECO:0000256" key="2">
    <source>
        <dbReference type="ARBA" id="ARBA00023002"/>
    </source>
</evidence>
<protein>
    <submittedName>
        <fullName evidence="5">Acetoin:2,6-dichlorophenolindophenol oxidoreductase subunit alpha</fullName>
        <ecNumber evidence="5">1.1.1.-</ecNumber>
    </submittedName>
    <submittedName>
        <fullName evidence="6">Pyruvate dehydrogenase E1 component alpha subunit</fullName>
    </submittedName>
</protein>
<reference evidence="8" key="3">
    <citation type="submission" date="2016-11" db="EMBL/GenBank/DDBJ databases">
        <authorList>
            <person name="Jaros S."/>
            <person name="Januszkiewicz K."/>
            <person name="Wedrychowicz H."/>
        </authorList>
    </citation>
    <scope>NUCLEOTIDE SEQUENCE [LARGE SCALE GENOMIC DNA]</scope>
    <source>
        <strain evidence="8">DSM 1682</strain>
    </source>
</reference>
<reference evidence="7" key="2">
    <citation type="submission" date="2016-01" db="EMBL/GenBank/DDBJ databases">
        <authorList>
            <person name="Poehlein A."/>
            <person name="Schlien K."/>
            <person name="Gottschalk G."/>
            <person name="Buckel W."/>
            <person name="Daniel R."/>
        </authorList>
    </citation>
    <scope>NUCLEOTIDE SEQUENCE [LARGE SCALE GENOMIC DNA]</scope>
    <source>
        <strain evidence="7">X2</strain>
    </source>
</reference>
<dbReference type="GO" id="GO:0006086">
    <property type="term" value="P:pyruvate decarboxylation to acetyl-CoA"/>
    <property type="evidence" value="ECO:0007669"/>
    <property type="project" value="TreeGrafter"/>
</dbReference>
<dbReference type="PANTHER" id="PTHR11516:SF60">
    <property type="entry name" value="PYRUVATE DEHYDROGENASE E1 COMPONENT SUBUNIT ALPHA"/>
    <property type="match status" value="1"/>
</dbReference>
<dbReference type="RefSeq" id="WP_066048620.1">
    <property type="nucleotide sequence ID" value="NZ_CP014223.1"/>
</dbReference>
<dbReference type="KEGG" id="cpro:CPRO_10450"/>
<name>A0A0X1U6T5_ANAPI</name>